<evidence type="ECO:0000313" key="5">
    <source>
        <dbReference type="Proteomes" id="UP000018320"/>
    </source>
</evidence>
<feature type="coiled-coil region" evidence="2">
    <location>
        <begin position="675"/>
        <end position="750"/>
    </location>
</feature>
<feature type="region of interest" description="Disordered" evidence="3">
    <location>
        <begin position="817"/>
        <end position="849"/>
    </location>
</feature>
<comment type="caution">
    <text evidence="4">The sequence shown here is derived from an EMBL/GenBank/DDBJ whole genome shotgun (WGS) entry which is preliminary data.</text>
</comment>
<gene>
    <name evidence="4" type="ORF">DHA2_16532</name>
</gene>
<accession>V6TBR9</accession>
<dbReference type="EMBL" id="AHGT01000065">
    <property type="protein sequence ID" value="ESU35887.1"/>
    <property type="molecule type" value="Genomic_DNA"/>
</dbReference>
<name>V6TBR9_GIAIN</name>
<feature type="repeat" description="ANK" evidence="1">
    <location>
        <begin position="102"/>
        <end position="134"/>
    </location>
</feature>
<keyword evidence="1" id="KW-0040">ANK repeat</keyword>
<feature type="coiled-coil region" evidence="2">
    <location>
        <begin position="405"/>
        <end position="446"/>
    </location>
</feature>
<dbReference type="PANTHER" id="PTHR24184:SF11">
    <property type="entry name" value="ANKYRIN REPEAT AND SOCS BOX CONTAINING 3"/>
    <property type="match status" value="1"/>
</dbReference>
<dbReference type="Gene3D" id="1.25.40.20">
    <property type="entry name" value="Ankyrin repeat-containing domain"/>
    <property type="match status" value="1"/>
</dbReference>
<dbReference type="SMART" id="SM00248">
    <property type="entry name" value="ANK"/>
    <property type="match status" value="4"/>
</dbReference>
<dbReference type="InterPro" id="IPR002110">
    <property type="entry name" value="Ankyrin_rpt"/>
</dbReference>
<dbReference type="Proteomes" id="UP000018320">
    <property type="component" value="Unassembled WGS sequence"/>
</dbReference>
<feature type="coiled-coil region" evidence="2">
    <location>
        <begin position="305"/>
        <end position="374"/>
    </location>
</feature>
<evidence type="ECO:0000313" key="4">
    <source>
        <dbReference type="EMBL" id="ESU35887.1"/>
    </source>
</evidence>
<dbReference type="SUPFAM" id="SSF48403">
    <property type="entry name" value="Ankyrin repeat"/>
    <property type="match status" value="1"/>
</dbReference>
<feature type="region of interest" description="Disordered" evidence="3">
    <location>
        <begin position="484"/>
        <end position="525"/>
    </location>
</feature>
<dbReference type="Pfam" id="PF12796">
    <property type="entry name" value="Ank_2"/>
    <property type="match status" value="1"/>
</dbReference>
<evidence type="ECO:0000256" key="1">
    <source>
        <dbReference type="PROSITE-ProRule" id="PRU00023"/>
    </source>
</evidence>
<dbReference type="VEuPathDB" id="GiardiaDB:QR46_0839"/>
<dbReference type="PROSITE" id="PS50297">
    <property type="entry name" value="ANK_REP_REGION"/>
    <property type="match status" value="1"/>
</dbReference>
<sequence>MFFAHKFSSAIAACIILEFPALKKSIKFRQCGKFKMFKIKDSDSWFSAVSEGKAKLVAASAKSFKGFRNENQETALILAAKLNHPDIVEALAVHEARHTDNNGYTALMWAAKNGDARMVRALINSERDIVLPDGRDALSLAAEAGNLETTNALVPFFELARPSTGLSALDYAARANHGEVVKALIAEFDPAVHVLEAALRQAEIMNHGELASYLRSVVDSKANGVSPIGSAGSNFISRLATPNTHSPCASVVPLQTHASYADCERMAAYAHKLEDELREERSKTHIDANRILGKSYTDEDLRMYIATMEAKLEASDRERVKLHAEIMELRRHYGDSKKASAGDMNVVSRSLTELQKLRKENSDLQDVIKSQTSRINGLVATSKRQSELLRSINKSGADGDSAMGATKSMRELHSLEEKLQETDTQYTKLRKEHGRLRGEHEDLKEKYEEACKMLATKENGEDAVKTLNAMESKSRAERQRMNDTKMMSHRNRSSASPSHRACAEPKSIIESPKRGSSYGTMGPPRRTVSRLTEQNIPIIAPSNGDADSFAAAFDNTLSKTPKDSTYKTAGTYQAIKSSKEKDKEIAQLKDELFNCYSANEVEKLHRVIELREAQLADVTKERDALGAYLDRYNTSQYNAQQVADENDHLKRRIAARDETIHKMTRELCTVARASRSTMESKLQEKDQEIARLNEKLTALHDDYMRLKNDPNIPQQTALGIESREKYLRMIADTEQQNHVYRKLIQDQQAQIGILAAQLGAAESQAQALAADGLRGSVTWAPSEAQPALGPFPQCPPQSSARSSLDARLQDVEILEREQMAAQSGAKAASDRPWTPPSAEGCARPASSYS</sequence>
<organism evidence="4 5">
    <name type="scientific">Giardia intestinalis</name>
    <name type="common">Giardia lamblia</name>
    <dbReference type="NCBI Taxonomy" id="5741"/>
    <lineage>
        <taxon>Eukaryota</taxon>
        <taxon>Metamonada</taxon>
        <taxon>Diplomonadida</taxon>
        <taxon>Hexamitidae</taxon>
        <taxon>Giardiinae</taxon>
        <taxon>Giardia</taxon>
    </lineage>
</organism>
<dbReference type="PROSITE" id="PS50088">
    <property type="entry name" value="ANK_REPEAT"/>
    <property type="match status" value="1"/>
</dbReference>
<protein>
    <submittedName>
        <fullName evidence="4">Ankyrin repeat protein</fullName>
    </submittedName>
</protein>
<evidence type="ECO:0000256" key="2">
    <source>
        <dbReference type="SAM" id="Coils"/>
    </source>
</evidence>
<dbReference type="PANTHER" id="PTHR24184">
    <property type="entry name" value="SI:CH211-189E2.2"/>
    <property type="match status" value="1"/>
</dbReference>
<dbReference type="VEuPathDB" id="GiardiaDB:GL50803_0016532"/>
<dbReference type="AlphaFoldDB" id="V6TBR9"/>
<reference evidence="5" key="1">
    <citation type="submission" date="2012-02" db="EMBL/GenBank/DDBJ databases">
        <title>Genome sequencing of Giardia lamblia Genotypes A2 and B isolates (DH and GS) and comparative analysis with the genomes of Genotypes A1 and E (WB and Pig).</title>
        <authorList>
            <person name="Adam R."/>
            <person name="Dahlstrom E."/>
            <person name="Martens C."/>
            <person name="Bruno D."/>
            <person name="Barbian K."/>
            <person name="Porcella S.F."/>
            <person name="Nash T."/>
        </authorList>
    </citation>
    <scope>NUCLEOTIDE SEQUENCE</scope>
    <source>
        <strain evidence="5">DH</strain>
    </source>
</reference>
<dbReference type="VEuPathDB" id="GiardiaDB:GL50581_1284"/>
<evidence type="ECO:0000256" key="3">
    <source>
        <dbReference type="SAM" id="MobiDB-lite"/>
    </source>
</evidence>
<reference evidence="4 5" key="2">
    <citation type="journal article" date="2013" name="Genome Biol. Evol.">
        <title>Genome sequencing of Giardia lamblia genotypes A2 and B isolates (DH and GS) and comparative analysis with the genomes of genotypes A1 and E (WB and Pig).</title>
        <authorList>
            <person name="Adam R.D."/>
            <person name="Dahlstrom E.W."/>
            <person name="Martens C.A."/>
            <person name="Bruno D.P."/>
            <person name="Barbian K.D."/>
            <person name="Ricklefs S.M."/>
            <person name="Hernandez M.M."/>
            <person name="Narla N.P."/>
            <person name="Patel R.B."/>
            <person name="Porcella S.F."/>
            <person name="Nash T.E."/>
        </authorList>
    </citation>
    <scope>NUCLEOTIDE SEQUENCE [LARGE SCALE GENOMIC DNA]</scope>
    <source>
        <strain evidence="4 5">DH</strain>
    </source>
</reference>
<dbReference type="VEuPathDB" id="GiardiaDB:DHA2_16532"/>
<dbReference type="InterPro" id="IPR036770">
    <property type="entry name" value="Ankyrin_rpt-contain_sf"/>
</dbReference>
<feature type="region of interest" description="Disordered" evidence="3">
    <location>
        <begin position="784"/>
        <end position="805"/>
    </location>
</feature>
<keyword evidence="2" id="KW-0175">Coiled coil</keyword>
<proteinExistence type="predicted"/>